<feature type="transmembrane region" description="Helical" evidence="5">
    <location>
        <begin position="80"/>
        <end position="102"/>
    </location>
</feature>
<evidence type="ECO:0000256" key="1">
    <source>
        <dbReference type="ARBA" id="ARBA00004141"/>
    </source>
</evidence>
<evidence type="ECO:0000313" key="7">
    <source>
        <dbReference type="EMBL" id="BCS96127.1"/>
    </source>
</evidence>
<feature type="domain" description="Methylamine utilisation protein MauE" evidence="6">
    <location>
        <begin position="17"/>
        <end position="142"/>
    </location>
</feature>
<keyword evidence="8" id="KW-1185">Reference proteome</keyword>
<feature type="transmembrane region" description="Helical" evidence="5">
    <location>
        <begin position="20"/>
        <end position="38"/>
    </location>
</feature>
<evidence type="ECO:0000256" key="4">
    <source>
        <dbReference type="ARBA" id="ARBA00023136"/>
    </source>
</evidence>
<dbReference type="InterPro" id="IPR009908">
    <property type="entry name" value="Methylamine_util_MauE"/>
</dbReference>
<protein>
    <recommendedName>
        <fullName evidence="6">Methylamine utilisation protein MauE domain-containing protein</fullName>
    </recommendedName>
</protein>
<proteinExistence type="predicted"/>
<name>A0ABM7PG54_9BACT</name>
<feature type="transmembrane region" description="Helical" evidence="5">
    <location>
        <begin position="47"/>
        <end position="68"/>
    </location>
</feature>
<evidence type="ECO:0000256" key="5">
    <source>
        <dbReference type="SAM" id="Phobius"/>
    </source>
</evidence>
<keyword evidence="4 5" id="KW-0472">Membrane</keyword>
<accession>A0ABM7PG54</accession>
<keyword evidence="3 5" id="KW-1133">Transmembrane helix</keyword>
<sequence>MGTDSEKGLMAQVLPVLELLSRWVLGALFVYAGVQKIIDPNGFAKTIYGYGILPGGLVNITAIVLPWVEVLAGGGLLLGVWPASSSGLVSGLLLVFMAAIVFNIARGYTFDCGCFGAGGDTTGWGTVWRDTAMLIPAVGVLLFKGRRRVCLYAGGE</sequence>
<dbReference type="Pfam" id="PF07291">
    <property type="entry name" value="MauE"/>
    <property type="match status" value="1"/>
</dbReference>
<evidence type="ECO:0000313" key="8">
    <source>
        <dbReference type="Proteomes" id="UP001320148"/>
    </source>
</evidence>
<keyword evidence="2 5" id="KW-0812">Transmembrane</keyword>
<dbReference type="RefSeq" id="WP_236892485.1">
    <property type="nucleotide sequence ID" value="NZ_AP024488.1"/>
</dbReference>
<dbReference type="Proteomes" id="UP001320148">
    <property type="component" value="Chromosome"/>
</dbReference>
<comment type="subcellular location">
    <subcellularLocation>
        <location evidence="1">Membrane</location>
        <topology evidence="1">Multi-pass membrane protein</topology>
    </subcellularLocation>
</comment>
<gene>
    <name evidence="7" type="ORF">DSLASN_17590</name>
</gene>
<dbReference type="EMBL" id="AP024488">
    <property type="protein sequence ID" value="BCS96127.1"/>
    <property type="molecule type" value="Genomic_DNA"/>
</dbReference>
<evidence type="ECO:0000259" key="6">
    <source>
        <dbReference type="Pfam" id="PF07291"/>
    </source>
</evidence>
<evidence type="ECO:0000256" key="3">
    <source>
        <dbReference type="ARBA" id="ARBA00022989"/>
    </source>
</evidence>
<reference evidence="7 8" key="1">
    <citation type="submission" date="2021-02" db="EMBL/GenBank/DDBJ databases">
        <title>Complete genome of Desulfoluna sp. strain ASN36.</title>
        <authorList>
            <person name="Takahashi A."/>
            <person name="Kojima H."/>
            <person name="Fukui M."/>
        </authorList>
    </citation>
    <scope>NUCLEOTIDE SEQUENCE [LARGE SCALE GENOMIC DNA]</scope>
    <source>
        <strain evidence="7 8">ASN36</strain>
    </source>
</reference>
<organism evidence="7 8">
    <name type="scientific">Desulfoluna limicola</name>
    <dbReference type="NCBI Taxonomy" id="2810562"/>
    <lineage>
        <taxon>Bacteria</taxon>
        <taxon>Pseudomonadati</taxon>
        <taxon>Thermodesulfobacteriota</taxon>
        <taxon>Desulfobacteria</taxon>
        <taxon>Desulfobacterales</taxon>
        <taxon>Desulfolunaceae</taxon>
        <taxon>Desulfoluna</taxon>
    </lineage>
</organism>
<evidence type="ECO:0000256" key="2">
    <source>
        <dbReference type="ARBA" id="ARBA00022692"/>
    </source>
</evidence>